<evidence type="ECO:0000256" key="2">
    <source>
        <dbReference type="ARBA" id="ARBA00022597"/>
    </source>
</evidence>
<keyword evidence="6" id="KW-0472">Membrane</keyword>
<proteinExistence type="predicted"/>
<keyword evidence="3" id="KW-0808">Transferase</keyword>
<organism evidence="7 8">
    <name type="scientific">Dielma fastidiosa</name>
    <dbReference type="NCBI Taxonomy" id="1034346"/>
    <lineage>
        <taxon>Bacteria</taxon>
        <taxon>Bacillati</taxon>
        <taxon>Bacillota</taxon>
        <taxon>Erysipelotrichia</taxon>
        <taxon>Erysipelotrichales</taxon>
        <taxon>Erysipelotrichaceae</taxon>
        <taxon>Dielma</taxon>
    </lineage>
</organism>
<feature type="transmembrane region" description="Helical" evidence="6">
    <location>
        <begin position="106"/>
        <end position="125"/>
    </location>
</feature>
<dbReference type="SUPFAM" id="SSF46973">
    <property type="entry name" value="Enzyme IIa from lactose specific PTS, IIa-lac"/>
    <property type="match status" value="1"/>
</dbReference>
<keyword evidence="6" id="KW-0812">Transmembrane</keyword>
<evidence type="ECO:0000256" key="5">
    <source>
        <dbReference type="PROSITE-ProRule" id="PRU00418"/>
    </source>
</evidence>
<feature type="transmembrane region" description="Helical" evidence="6">
    <location>
        <begin position="205"/>
        <end position="223"/>
    </location>
</feature>
<dbReference type="Gene3D" id="1.20.58.80">
    <property type="entry name" value="Phosphotransferase system, lactose/cellobiose-type IIA subunit"/>
    <property type="match status" value="1"/>
</dbReference>
<evidence type="ECO:0000256" key="1">
    <source>
        <dbReference type="ARBA" id="ARBA00022448"/>
    </source>
</evidence>
<feature type="modified residue" description="Phosphohistidine; by HPr" evidence="5">
    <location>
        <position position="73"/>
    </location>
</feature>
<sequence>MNEMEQLLFEIISYCGSARSFYLESVNAAKNESFKEAIQLYNDGEDVYELGHQAHLKLLTKFQVNDMLLLTIHAEDQLMSAENFKIVCREFINLYGLNLDVALHNLLLLLLGLEFTALGTVFLKIGNLGMNSLSTLPAAICAIFPMLTFGTANLLTMIVSIIILMLLTHKIKAEYFLCFISSIIYSIFLDLTVICIPWQTNHLVSRILLFVFGMLLVSLGIYFQKETALPSTPFNLVCKELAIFKQKSFTDLKAGLDISFVSITLILEVFTKNYEIVGIGTVICALFVSRLIKLYQAAAVFINSRNYLHSAL</sequence>
<keyword evidence="2" id="KW-0762">Sugar transport</keyword>
<feature type="transmembrane region" description="Helical" evidence="6">
    <location>
        <begin position="137"/>
        <end position="168"/>
    </location>
</feature>
<dbReference type="GO" id="GO:0016740">
    <property type="term" value="F:transferase activity"/>
    <property type="evidence" value="ECO:0007669"/>
    <property type="project" value="UniProtKB-KW"/>
</dbReference>
<protein>
    <submittedName>
        <fullName evidence="7">DUF6198 family protein</fullName>
    </submittedName>
</protein>
<dbReference type="InterPro" id="IPR003188">
    <property type="entry name" value="PTS_IIA_lac/cel"/>
</dbReference>
<dbReference type="PROSITE" id="PS51095">
    <property type="entry name" value="PTS_EIIA_TYPE_3"/>
    <property type="match status" value="1"/>
</dbReference>
<evidence type="ECO:0000313" key="8">
    <source>
        <dbReference type="Proteomes" id="UP001276902"/>
    </source>
</evidence>
<evidence type="ECO:0000256" key="4">
    <source>
        <dbReference type="ARBA" id="ARBA00022683"/>
    </source>
</evidence>
<dbReference type="Proteomes" id="UP001276902">
    <property type="component" value="Unassembled WGS sequence"/>
</dbReference>
<dbReference type="PANTHER" id="PTHR34382">
    <property type="entry name" value="PTS SYSTEM N,N'-DIACETYLCHITOBIOSE-SPECIFIC EIIA COMPONENT"/>
    <property type="match status" value="1"/>
</dbReference>
<comment type="caution">
    <text evidence="7">The sequence shown here is derived from an EMBL/GenBank/DDBJ whole genome shotgun (WGS) entry which is preliminary data.</text>
</comment>
<evidence type="ECO:0000313" key="7">
    <source>
        <dbReference type="EMBL" id="MDY5168899.1"/>
    </source>
</evidence>
<dbReference type="GO" id="GO:0009401">
    <property type="term" value="P:phosphoenolpyruvate-dependent sugar phosphotransferase system"/>
    <property type="evidence" value="ECO:0007669"/>
    <property type="project" value="UniProtKB-KW"/>
</dbReference>
<dbReference type="Pfam" id="PF19700">
    <property type="entry name" value="DUF6198"/>
    <property type="match status" value="1"/>
</dbReference>
<name>A0AB35UQI2_9FIRM</name>
<dbReference type="InterPro" id="IPR036542">
    <property type="entry name" value="PTS_IIA_lac/cel_sf"/>
</dbReference>
<dbReference type="InterPro" id="IPR038750">
    <property type="entry name" value="YczE/YyaS-like"/>
</dbReference>
<evidence type="ECO:0000256" key="3">
    <source>
        <dbReference type="ARBA" id="ARBA00022679"/>
    </source>
</evidence>
<dbReference type="RefSeq" id="WP_320883979.1">
    <property type="nucleotide sequence ID" value="NZ_BAABZA010000002.1"/>
</dbReference>
<gene>
    <name evidence="7" type="ORF">MQE39_12345</name>
</gene>
<accession>A0AB35UQI2</accession>
<keyword evidence="4" id="KW-0598">Phosphotransferase system</keyword>
<dbReference type="AlphaFoldDB" id="A0AB35UQI2"/>
<feature type="transmembrane region" description="Helical" evidence="6">
    <location>
        <begin position="175"/>
        <end position="199"/>
    </location>
</feature>
<dbReference type="EMBL" id="JALDAW010000022">
    <property type="protein sequence ID" value="MDY5168899.1"/>
    <property type="molecule type" value="Genomic_DNA"/>
</dbReference>
<keyword evidence="1" id="KW-0813">Transport</keyword>
<dbReference type="PANTHER" id="PTHR34382:SF7">
    <property type="entry name" value="PTS SYSTEM N,N'-DIACETYLCHITOBIOSE-SPECIFIC EIIA COMPONENT"/>
    <property type="match status" value="1"/>
</dbReference>
<feature type="transmembrane region" description="Helical" evidence="6">
    <location>
        <begin position="276"/>
        <end position="295"/>
    </location>
</feature>
<keyword evidence="6" id="KW-1133">Transmembrane helix</keyword>
<dbReference type="Pfam" id="PF02255">
    <property type="entry name" value="PTS_IIA"/>
    <property type="match status" value="1"/>
</dbReference>
<reference evidence="7" key="1">
    <citation type="submission" date="2022-03" db="EMBL/GenBank/DDBJ databases">
        <title>First case of bacteraemia caused by Dielma fastidiosa in a patient hospitalised with diverticulitis.</title>
        <authorList>
            <person name="Forman-Ankjaer B."/>
            <person name="Hvid-Jensen F."/>
            <person name="Kobel C.M."/>
            <person name="Greve T."/>
        </authorList>
    </citation>
    <scope>NUCLEOTIDE SEQUENCE</scope>
    <source>
        <strain evidence="7">AUH_DF_2021</strain>
    </source>
</reference>
<evidence type="ECO:0000256" key="6">
    <source>
        <dbReference type="SAM" id="Phobius"/>
    </source>
</evidence>